<accession>A0A1N5TI37</accession>
<evidence type="ECO:0000313" key="1">
    <source>
        <dbReference type="EMBL" id="SIM48083.1"/>
    </source>
</evidence>
<name>A0A1N5TI37_9ACTN</name>
<sequence length="334" mass="37245">MDGDLLYEIARYSPRGDEEQLLERTQVLRRGETLWRRGAEGDEIRCPDKDVAALIGSDPTLGEVHPDQITRIQASRESLRDLSLVLSAPGGGELVDESRWSPMMWEQHIEQAASARERDVHRVLYVNGARWPVFSTSEGERFLPEDPKSWGTEPLLTPQWGELRFTETGSMTSGIDRTAIGLVTPGVIASTTHLDETEPQDVRLERRTDDAVVFVEWLLDGSLSTTFFETPRGEEMLAQLFVEASVGGHNGEAVPGSRLVEFDQENRDFGCYDSSEWTLELALEPPVVNAVLDVLAGRGPRLAEIVEAARRPDSPAGLARRARLEQWERDRGAA</sequence>
<dbReference type="OrthoDB" id="4762302at2"/>
<organism evidence="1 2">
    <name type="scientific">Micromonospora cremea</name>
    <dbReference type="NCBI Taxonomy" id="709881"/>
    <lineage>
        <taxon>Bacteria</taxon>
        <taxon>Bacillati</taxon>
        <taxon>Actinomycetota</taxon>
        <taxon>Actinomycetes</taxon>
        <taxon>Micromonosporales</taxon>
        <taxon>Micromonosporaceae</taxon>
        <taxon>Micromonospora</taxon>
    </lineage>
</organism>
<dbReference type="Proteomes" id="UP000185124">
    <property type="component" value="Unassembled WGS sequence"/>
</dbReference>
<dbReference type="RefSeq" id="WP_074307930.1">
    <property type="nucleotide sequence ID" value="NZ_FSQT01000001.1"/>
</dbReference>
<proteinExistence type="predicted"/>
<protein>
    <submittedName>
        <fullName evidence="1">Uncharacterized protein</fullName>
    </submittedName>
</protein>
<evidence type="ECO:0000313" key="2">
    <source>
        <dbReference type="Proteomes" id="UP000185124"/>
    </source>
</evidence>
<gene>
    <name evidence="1" type="ORF">SAMN04489832_0189</name>
</gene>
<keyword evidence="2" id="KW-1185">Reference proteome</keyword>
<dbReference type="AlphaFoldDB" id="A0A1N5TI37"/>
<dbReference type="EMBL" id="FSQT01000001">
    <property type="protein sequence ID" value="SIM48083.1"/>
    <property type="molecule type" value="Genomic_DNA"/>
</dbReference>
<reference evidence="2" key="1">
    <citation type="submission" date="2016-12" db="EMBL/GenBank/DDBJ databases">
        <authorList>
            <person name="Varghese N."/>
            <person name="Submissions S."/>
        </authorList>
    </citation>
    <scope>NUCLEOTIDE SEQUENCE [LARGE SCALE GENOMIC DNA]</scope>
    <source>
        <strain evidence="2">DSM 45599</strain>
    </source>
</reference>